<dbReference type="KEGG" id="bgj:AWC36_11945"/>
<feature type="active site" evidence="9 11">
    <location>
        <position position="143"/>
    </location>
</feature>
<dbReference type="PIRSF" id="PIRSF015592">
    <property type="entry name" value="Prld-crbxl_pptds"/>
    <property type="match status" value="1"/>
</dbReference>
<dbReference type="Gene3D" id="3.40.630.20">
    <property type="entry name" value="Peptidase C15, pyroglutamyl peptidase I-like"/>
    <property type="match status" value="1"/>
</dbReference>
<name>A0AAE8ENI2_9GAMM</name>
<accession>A0AAE8ENI2</accession>
<dbReference type="InterPro" id="IPR036440">
    <property type="entry name" value="Peptidase_C15-like_sf"/>
</dbReference>
<proteinExistence type="inferred from homology"/>
<comment type="caution">
    <text evidence="12">The sequence shown here is derived from an EMBL/GenBank/DDBJ whole genome shotgun (WGS) entry which is preliminary data.</text>
</comment>
<dbReference type="PANTHER" id="PTHR23402:SF1">
    <property type="entry name" value="PYROGLUTAMYL-PEPTIDASE I"/>
    <property type="match status" value="1"/>
</dbReference>
<dbReference type="CDD" id="cd00501">
    <property type="entry name" value="Peptidase_C15"/>
    <property type="match status" value="1"/>
</dbReference>
<evidence type="ECO:0000256" key="3">
    <source>
        <dbReference type="ARBA" id="ARBA00004496"/>
    </source>
</evidence>
<dbReference type="PROSITE" id="PS01334">
    <property type="entry name" value="PYRASE_CYS"/>
    <property type="match status" value="1"/>
</dbReference>
<dbReference type="EMBL" id="MJLX01000031">
    <property type="protein sequence ID" value="RLM22876.1"/>
    <property type="molecule type" value="Genomic_DNA"/>
</dbReference>
<evidence type="ECO:0000256" key="7">
    <source>
        <dbReference type="ARBA" id="ARBA00022801"/>
    </source>
</evidence>
<dbReference type="NCBIfam" id="TIGR00504">
    <property type="entry name" value="pyro_pdase"/>
    <property type="match status" value="1"/>
</dbReference>
<evidence type="ECO:0000256" key="9">
    <source>
        <dbReference type="HAMAP-Rule" id="MF_00417"/>
    </source>
</evidence>
<dbReference type="InterPro" id="IPR029762">
    <property type="entry name" value="PGP-I_bact-type"/>
</dbReference>
<evidence type="ECO:0000256" key="11">
    <source>
        <dbReference type="PROSITE-ProRule" id="PRU10077"/>
    </source>
</evidence>
<dbReference type="GO" id="GO:0006508">
    <property type="term" value="P:proteolysis"/>
    <property type="evidence" value="ECO:0007669"/>
    <property type="project" value="UniProtKB-KW"/>
</dbReference>
<keyword evidence="8 9" id="KW-0788">Thiol protease</keyword>
<comment type="catalytic activity">
    <reaction evidence="1 9 10">
        <text>Release of an N-terminal pyroglutamyl group from a polypeptide, the second amino acid generally not being Pro.</text>
        <dbReference type="EC" id="3.4.19.3"/>
    </reaction>
</comment>
<evidence type="ECO:0000256" key="5">
    <source>
        <dbReference type="ARBA" id="ARBA00022490"/>
    </source>
</evidence>
<protein>
    <recommendedName>
        <fullName evidence="9">Pyrrolidone-carboxylate peptidase</fullName>
        <ecNumber evidence="9">3.4.19.3</ecNumber>
    </recommendedName>
    <alternativeName>
        <fullName evidence="9">5-oxoprolyl-peptidase</fullName>
    </alternativeName>
    <alternativeName>
        <fullName evidence="9">Pyroglutamyl-peptidase I</fullName>
        <shortName evidence="9">PGP-I</shortName>
        <shortName evidence="9">Pyrase</shortName>
    </alternativeName>
</protein>
<evidence type="ECO:0000256" key="2">
    <source>
        <dbReference type="ARBA" id="ARBA00002280"/>
    </source>
</evidence>
<dbReference type="HAMAP" id="MF_00417">
    <property type="entry name" value="Pyrrolid_peptidase"/>
    <property type="match status" value="1"/>
</dbReference>
<keyword evidence="7 9" id="KW-0378">Hydrolase</keyword>
<dbReference type="SUPFAM" id="SSF53182">
    <property type="entry name" value="Pyrrolidone carboxyl peptidase (pyroglutamate aminopeptidase)"/>
    <property type="match status" value="1"/>
</dbReference>
<dbReference type="Proteomes" id="UP000285972">
    <property type="component" value="Unassembled WGS sequence"/>
</dbReference>
<evidence type="ECO:0000256" key="4">
    <source>
        <dbReference type="ARBA" id="ARBA00006641"/>
    </source>
</evidence>
<organism evidence="12 13">
    <name type="scientific">Brenneria goodwinii</name>
    <dbReference type="NCBI Taxonomy" id="1109412"/>
    <lineage>
        <taxon>Bacteria</taxon>
        <taxon>Pseudomonadati</taxon>
        <taxon>Pseudomonadota</taxon>
        <taxon>Gammaproteobacteria</taxon>
        <taxon>Enterobacterales</taxon>
        <taxon>Pectobacteriaceae</taxon>
        <taxon>Brenneria</taxon>
    </lineage>
</organism>
<reference evidence="12 13" key="1">
    <citation type="submission" date="2016-09" db="EMBL/GenBank/DDBJ databases">
        <authorList>
            <person name="Doonan J."/>
            <person name="Pachebat J.A."/>
            <person name="Golyshin P.N."/>
            <person name="Denman S."/>
            <person name="Mcdonald J.E."/>
        </authorList>
    </citation>
    <scope>NUCLEOTIDE SEQUENCE [LARGE SCALE GENOMIC DNA]</scope>
    <source>
        <strain evidence="12 13">FRB141</strain>
    </source>
</reference>
<keyword evidence="5 9" id="KW-0963">Cytoplasm</keyword>
<dbReference type="InterPro" id="IPR033693">
    <property type="entry name" value="PGPEP1_Glu_AS"/>
</dbReference>
<dbReference type="GO" id="GO:0005829">
    <property type="term" value="C:cytosol"/>
    <property type="evidence" value="ECO:0007669"/>
    <property type="project" value="InterPro"/>
</dbReference>
<gene>
    <name evidence="9" type="primary">pcp</name>
    <name evidence="12" type="ORF">BIY26_12310</name>
</gene>
<dbReference type="PANTHER" id="PTHR23402">
    <property type="entry name" value="PROTEASE FAMILY C15 PYROGLUTAMYL-PEPTIDASE I-RELATED"/>
    <property type="match status" value="1"/>
</dbReference>
<comment type="subcellular location">
    <subcellularLocation>
        <location evidence="3 9">Cytoplasm</location>
    </subcellularLocation>
</comment>
<evidence type="ECO:0000256" key="1">
    <source>
        <dbReference type="ARBA" id="ARBA00001770"/>
    </source>
</evidence>
<dbReference type="GeneID" id="70907514"/>
<dbReference type="Pfam" id="PF01470">
    <property type="entry name" value="Peptidase_C15"/>
    <property type="match status" value="1"/>
</dbReference>
<dbReference type="AlphaFoldDB" id="A0AAE8ENI2"/>
<dbReference type="FunFam" id="3.40.630.20:FF:000001">
    <property type="entry name" value="Pyrrolidone-carboxylate peptidase"/>
    <property type="match status" value="1"/>
</dbReference>
<comment type="similarity">
    <text evidence="4 9">Belongs to the peptidase C15 family.</text>
</comment>
<evidence type="ECO:0000256" key="10">
    <source>
        <dbReference type="PROSITE-ProRule" id="PRU10076"/>
    </source>
</evidence>
<dbReference type="RefSeq" id="WP_095834542.1">
    <property type="nucleotide sequence ID" value="NZ_CP014137.1"/>
</dbReference>
<evidence type="ECO:0000313" key="12">
    <source>
        <dbReference type="EMBL" id="RLM22876.1"/>
    </source>
</evidence>
<dbReference type="PROSITE" id="PS01333">
    <property type="entry name" value="PYRASE_GLU"/>
    <property type="match status" value="1"/>
</dbReference>
<evidence type="ECO:0000313" key="13">
    <source>
        <dbReference type="Proteomes" id="UP000285972"/>
    </source>
</evidence>
<dbReference type="GO" id="GO:0016920">
    <property type="term" value="F:pyroglutamyl-peptidase activity"/>
    <property type="evidence" value="ECO:0007669"/>
    <property type="project" value="UniProtKB-UniRule"/>
</dbReference>
<evidence type="ECO:0000256" key="6">
    <source>
        <dbReference type="ARBA" id="ARBA00022670"/>
    </source>
</evidence>
<sequence length="215" mass="22817">MKTVLITAFEPFGGEICNASWEAAKVFHQREIAGARVIVCQLSCAFDLALQQLYRAVTQWQPEAVIAVGEAGGRADISIERVAININDARIADNQGNQPIDTPVIEGGPAAYFSTLPVKALVSALRGANIPASVSQTAGTFVCNHLMYGLLHLLHQQGDVVRGGFVHVPYSPQQAVGHPGEPCMPTSTVSDALEIIIAQSLLVRQDMPVAGGALH</sequence>
<comment type="function">
    <text evidence="2 9">Removes 5-oxoproline from various penultimate amino acid residues except L-proline.</text>
</comment>
<evidence type="ECO:0000256" key="8">
    <source>
        <dbReference type="ARBA" id="ARBA00022807"/>
    </source>
</evidence>
<dbReference type="NCBIfam" id="NF009676">
    <property type="entry name" value="PRK13197.1"/>
    <property type="match status" value="1"/>
</dbReference>
<dbReference type="EC" id="3.4.19.3" evidence="9"/>
<comment type="subunit">
    <text evidence="9">Homotetramer.</text>
</comment>
<dbReference type="PRINTS" id="PR00706">
    <property type="entry name" value="PYROGLUPTASE"/>
</dbReference>
<feature type="active site" evidence="9 10">
    <location>
        <position position="80"/>
    </location>
</feature>
<dbReference type="InterPro" id="IPR000816">
    <property type="entry name" value="Peptidase_C15"/>
</dbReference>
<feature type="active site" evidence="9">
    <location>
        <position position="167"/>
    </location>
</feature>
<dbReference type="InterPro" id="IPR016125">
    <property type="entry name" value="Peptidase_C15-like"/>
</dbReference>
<keyword evidence="6 9" id="KW-0645">Protease</keyword>
<dbReference type="InterPro" id="IPR033694">
    <property type="entry name" value="PGPEP1_Cys_AS"/>
</dbReference>